<dbReference type="AlphaFoldDB" id="A0A6N7KMZ6"/>
<keyword evidence="2" id="KW-1185">Reference proteome</keyword>
<dbReference type="OrthoDB" id="4322023at2"/>
<proteinExistence type="predicted"/>
<protein>
    <submittedName>
        <fullName evidence="1">FXSXX-COOH protein</fullName>
    </submittedName>
</protein>
<dbReference type="InterPro" id="IPR026334">
    <property type="entry name" value="FxSxx-COOH"/>
</dbReference>
<organism evidence="1 2">
    <name type="scientific">Streptomyces kaniharaensis</name>
    <dbReference type="NCBI Taxonomy" id="212423"/>
    <lineage>
        <taxon>Bacteria</taxon>
        <taxon>Bacillati</taxon>
        <taxon>Actinomycetota</taxon>
        <taxon>Actinomycetes</taxon>
        <taxon>Kitasatosporales</taxon>
        <taxon>Streptomycetaceae</taxon>
        <taxon>Streptomyces</taxon>
    </lineage>
</organism>
<evidence type="ECO:0000313" key="2">
    <source>
        <dbReference type="Proteomes" id="UP000450000"/>
    </source>
</evidence>
<gene>
    <name evidence="1" type="primary">fxsA</name>
    <name evidence="1" type="ORF">F7Q99_10930</name>
</gene>
<name>A0A6N7KMZ6_9ACTN</name>
<reference evidence="1 2" key="1">
    <citation type="submission" date="2019-09" db="EMBL/GenBank/DDBJ databases">
        <title>Genome Sequences of Streptomyces kaniharaensis ATCC 21070.</title>
        <authorList>
            <person name="Zhu W."/>
            <person name="De Crecy-Lagard V."/>
            <person name="Richards N.G."/>
        </authorList>
    </citation>
    <scope>NUCLEOTIDE SEQUENCE [LARGE SCALE GENOMIC DNA]</scope>
    <source>
        <strain evidence="1 2">SF-557</strain>
    </source>
</reference>
<sequence length="67" mass="6811">MGVTGAETAAGLGSDLVDVAALPLDELDALPDTVLGDLLRRVVADALTPGAEPLAAFQSALERRPAR</sequence>
<comment type="caution">
    <text evidence="1">The sequence shown here is derived from an EMBL/GenBank/DDBJ whole genome shotgun (WGS) entry which is preliminary data.</text>
</comment>
<accession>A0A6N7KMZ6</accession>
<dbReference type="Proteomes" id="UP000450000">
    <property type="component" value="Unassembled WGS sequence"/>
</dbReference>
<dbReference type="EMBL" id="WBOF01000001">
    <property type="protein sequence ID" value="MQS12791.1"/>
    <property type="molecule type" value="Genomic_DNA"/>
</dbReference>
<dbReference type="RefSeq" id="WP_153461065.1">
    <property type="nucleotide sequence ID" value="NZ_WBOF01000001.1"/>
</dbReference>
<dbReference type="NCBIfam" id="TIGR04268">
    <property type="entry name" value="FxSxx-COOH"/>
    <property type="match status" value="1"/>
</dbReference>
<evidence type="ECO:0000313" key="1">
    <source>
        <dbReference type="EMBL" id="MQS12791.1"/>
    </source>
</evidence>